<dbReference type="InterPro" id="IPR005025">
    <property type="entry name" value="FMN_Rdtase-like_dom"/>
</dbReference>
<evidence type="ECO:0000256" key="2">
    <source>
        <dbReference type="ARBA" id="ARBA00022643"/>
    </source>
</evidence>
<dbReference type="Proteomes" id="UP000425916">
    <property type="component" value="Chromosome"/>
</dbReference>
<sequence>MPVILGISGSPRKGATEYAVQEALKAAAEIPGIETRFWTVRAKKIQFCTHCDRCIREKRMCCKEDDVKELEQLVLAADGFIVGSPVYDMNITAQLATCFNRLRPIFLVHPGALRNKAAGAITLGGTRHGGQETALISLINFFLMHEMLVCGGTGGCYSGGKVWTRDGLARGAAEDEVGMGTVRGLGRAVAEATMVTALGREAWAAKKAELGLGETGPIRDHEI</sequence>
<evidence type="ECO:0000313" key="5">
    <source>
        <dbReference type="Proteomes" id="UP000425916"/>
    </source>
</evidence>
<dbReference type="Gene3D" id="3.40.50.360">
    <property type="match status" value="1"/>
</dbReference>
<dbReference type="PANTHER" id="PTHR43278">
    <property type="entry name" value="NAD(P)H-DEPENDENT FMN-CONTAINING OXIDOREDUCTASE YWQN-RELATED"/>
    <property type="match status" value="1"/>
</dbReference>
<feature type="domain" description="NADPH-dependent FMN reductase-like" evidence="3">
    <location>
        <begin position="4"/>
        <end position="151"/>
    </location>
</feature>
<protein>
    <submittedName>
        <fullName evidence="4">NAD(P)H dehydrogenase (Quinone)</fullName>
        <ecNumber evidence="4">1.6.5.2</ecNumber>
    </submittedName>
</protein>
<keyword evidence="1" id="KW-0285">Flavoprotein</keyword>
<dbReference type="InterPro" id="IPR051796">
    <property type="entry name" value="ISF_SsuE-like"/>
</dbReference>
<keyword evidence="5" id="KW-1185">Reference proteome</keyword>
<evidence type="ECO:0000313" key="4">
    <source>
        <dbReference type="EMBL" id="QGP91192.1"/>
    </source>
</evidence>
<dbReference type="InterPro" id="IPR029039">
    <property type="entry name" value="Flavoprotein-like_sf"/>
</dbReference>
<dbReference type="EC" id="1.6.5.2" evidence="4"/>
<dbReference type="SUPFAM" id="SSF52218">
    <property type="entry name" value="Flavoproteins"/>
    <property type="match status" value="1"/>
</dbReference>
<evidence type="ECO:0000259" key="3">
    <source>
        <dbReference type="Pfam" id="PF03358"/>
    </source>
</evidence>
<keyword evidence="2" id="KW-0288">FMN</keyword>
<gene>
    <name evidence="4" type="ORF">MGLY_05190</name>
</gene>
<evidence type="ECO:0000256" key="1">
    <source>
        <dbReference type="ARBA" id="ARBA00022630"/>
    </source>
</evidence>
<accession>A0A6I5ZMT5</accession>
<dbReference type="RefSeq" id="WP_156271606.1">
    <property type="nucleotide sequence ID" value="NZ_CP046244.1"/>
</dbReference>
<dbReference type="AlphaFoldDB" id="A0A6I5ZMT5"/>
<dbReference type="OrthoDB" id="1723084at2"/>
<dbReference type="GO" id="GO:0003955">
    <property type="term" value="F:NAD(P)H dehydrogenase (quinone) activity"/>
    <property type="evidence" value="ECO:0007669"/>
    <property type="project" value="UniProtKB-EC"/>
</dbReference>
<dbReference type="EMBL" id="CP046244">
    <property type="protein sequence ID" value="QGP91192.1"/>
    <property type="molecule type" value="Genomic_DNA"/>
</dbReference>
<reference evidence="4 5" key="1">
    <citation type="submission" date="2019-11" db="EMBL/GenBank/DDBJ databases">
        <title>Genome sequence of Moorella glycerini DSM11254.</title>
        <authorList>
            <person name="Poehlein A."/>
            <person name="Boeer T."/>
            <person name="Daniel R."/>
        </authorList>
    </citation>
    <scope>NUCLEOTIDE SEQUENCE [LARGE SCALE GENOMIC DNA]</scope>
    <source>
        <strain evidence="4 5">DSM 11254</strain>
    </source>
</reference>
<organism evidence="4 5">
    <name type="scientific">Neomoorella glycerini</name>
    <dbReference type="NCBI Taxonomy" id="55779"/>
    <lineage>
        <taxon>Bacteria</taxon>
        <taxon>Bacillati</taxon>
        <taxon>Bacillota</taxon>
        <taxon>Clostridia</taxon>
        <taxon>Neomoorellales</taxon>
        <taxon>Neomoorellaceae</taxon>
        <taxon>Neomoorella</taxon>
    </lineage>
</organism>
<proteinExistence type="predicted"/>
<dbReference type="PANTHER" id="PTHR43278:SF3">
    <property type="entry name" value="IRON-SULFUR FLAVOPROTEIN MJ0731"/>
    <property type="match status" value="1"/>
</dbReference>
<keyword evidence="4" id="KW-0560">Oxidoreductase</keyword>
<dbReference type="Pfam" id="PF03358">
    <property type="entry name" value="FMN_red"/>
    <property type="match status" value="1"/>
</dbReference>
<name>A0A6I5ZMT5_9FIRM</name>